<evidence type="ECO:0000256" key="1">
    <source>
        <dbReference type="SAM" id="MobiDB-lite"/>
    </source>
</evidence>
<feature type="compositionally biased region" description="Low complexity" evidence="1">
    <location>
        <begin position="358"/>
        <end position="371"/>
    </location>
</feature>
<dbReference type="Proteomes" id="UP000324800">
    <property type="component" value="Unassembled WGS sequence"/>
</dbReference>
<gene>
    <name evidence="3" type="ORF">EZS28_024899</name>
</gene>
<dbReference type="InterPro" id="IPR001752">
    <property type="entry name" value="Kinesin_motor_dom"/>
</dbReference>
<dbReference type="InterPro" id="IPR027417">
    <property type="entry name" value="P-loop_NTPase"/>
</dbReference>
<dbReference type="Gene3D" id="3.40.850.10">
    <property type="entry name" value="Kinesin motor domain"/>
    <property type="match status" value="1"/>
</dbReference>
<dbReference type="GO" id="GO:0003777">
    <property type="term" value="F:microtubule motor activity"/>
    <property type="evidence" value="ECO:0007669"/>
    <property type="project" value="InterPro"/>
</dbReference>
<dbReference type="SUPFAM" id="SSF52540">
    <property type="entry name" value="P-loop containing nucleoside triphosphate hydrolases"/>
    <property type="match status" value="1"/>
</dbReference>
<protein>
    <recommendedName>
        <fullName evidence="2">Kinesin motor domain-containing protein</fullName>
    </recommendedName>
</protein>
<sequence>MTQIVVPPFFQFVARAKPERDGEEKFVFFVDSSSLLLANKPFERERDHIVRLIHDQQDQEQEQRENIRFRMRFTFDRTSFAQAQSAFFERQTKYLAQLMFQRINSTIFIFGARDSGRSFTFLGNPKEKGKVGLVLRLALEILLQIAFNKHGVKHALFMTLTIFHNNNFFDTQRSGFSVDSNSTNRQSPINSKTTPKSQNSNSNSISNSARESHYIIETPRSRTAGRKNDRIRDNQRERESVNSIDREQLISTRKEGKNGSTEQIWGSQQYTSAHALRVRKDPERGTVLDGVCCRRITSVDDVMMMLDNASDIINKKSKKKKDGERNDQFNSSSNQSDRSASPPYSNRIGSLNSEFTRSNSSPSNVFSPTSSHLQRSINSNIDSAHIICTFELRQLEGREGHIAKDVPPVKMNIVRLSSE</sequence>
<feature type="compositionally biased region" description="Low complexity" evidence="1">
    <location>
        <begin position="328"/>
        <end position="341"/>
    </location>
</feature>
<feature type="domain" description="Kinesin motor" evidence="2">
    <location>
        <begin position="49"/>
        <end position="311"/>
    </location>
</feature>
<dbReference type="GO" id="GO:0008017">
    <property type="term" value="F:microtubule binding"/>
    <property type="evidence" value="ECO:0007669"/>
    <property type="project" value="InterPro"/>
</dbReference>
<name>A0A5J4VAT8_9EUKA</name>
<dbReference type="EMBL" id="SNRW01008408">
    <property type="protein sequence ID" value="KAA6379572.1"/>
    <property type="molecule type" value="Genomic_DNA"/>
</dbReference>
<feature type="compositionally biased region" description="Low complexity" evidence="1">
    <location>
        <begin position="197"/>
        <end position="208"/>
    </location>
</feature>
<reference evidence="3 4" key="1">
    <citation type="submission" date="2019-03" db="EMBL/GenBank/DDBJ databases">
        <title>Single cell metagenomics reveals metabolic interactions within the superorganism composed of flagellate Streblomastix strix and complex community of Bacteroidetes bacteria on its surface.</title>
        <authorList>
            <person name="Treitli S.C."/>
            <person name="Kolisko M."/>
            <person name="Husnik F."/>
            <person name="Keeling P."/>
            <person name="Hampl V."/>
        </authorList>
    </citation>
    <scope>NUCLEOTIDE SEQUENCE [LARGE SCALE GENOMIC DNA]</scope>
    <source>
        <strain evidence="3">ST1C</strain>
    </source>
</reference>
<evidence type="ECO:0000313" key="3">
    <source>
        <dbReference type="EMBL" id="KAA6379572.1"/>
    </source>
</evidence>
<feature type="non-terminal residue" evidence="3">
    <location>
        <position position="419"/>
    </location>
</feature>
<comment type="caution">
    <text evidence="3">The sequence shown here is derived from an EMBL/GenBank/DDBJ whole genome shotgun (WGS) entry which is preliminary data.</text>
</comment>
<dbReference type="InterPro" id="IPR036961">
    <property type="entry name" value="Kinesin_motor_dom_sf"/>
</dbReference>
<feature type="compositionally biased region" description="Polar residues" evidence="1">
    <location>
        <begin position="342"/>
        <end position="357"/>
    </location>
</feature>
<evidence type="ECO:0000313" key="4">
    <source>
        <dbReference type="Proteomes" id="UP000324800"/>
    </source>
</evidence>
<dbReference type="Pfam" id="PF00225">
    <property type="entry name" value="Kinesin"/>
    <property type="match status" value="1"/>
</dbReference>
<dbReference type="GO" id="GO:0007018">
    <property type="term" value="P:microtubule-based movement"/>
    <property type="evidence" value="ECO:0007669"/>
    <property type="project" value="InterPro"/>
</dbReference>
<feature type="region of interest" description="Disordered" evidence="1">
    <location>
        <begin position="313"/>
        <end position="371"/>
    </location>
</feature>
<feature type="compositionally biased region" description="Polar residues" evidence="1">
    <location>
        <begin position="178"/>
        <end position="196"/>
    </location>
</feature>
<organism evidence="3 4">
    <name type="scientific">Streblomastix strix</name>
    <dbReference type="NCBI Taxonomy" id="222440"/>
    <lineage>
        <taxon>Eukaryota</taxon>
        <taxon>Metamonada</taxon>
        <taxon>Preaxostyla</taxon>
        <taxon>Oxymonadida</taxon>
        <taxon>Streblomastigidae</taxon>
        <taxon>Streblomastix</taxon>
    </lineage>
</organism>
<feature type="region of interest" description="Disordered" evidence="1">
    <location>
        <begin position="178"/>
        <end position="266"/>
    </location>
</feature>
<feature type="compositionally biased region" description="Basic and acidic residues" evidence="1">
    <location>
        <begin position="226"/>
        <end position="257"/>
    </location>
</feature>
<evidence type="ECO:0000259" key="2">
    <source>
        <dbReference type="Pfam" id="PF00225"/>
    </source>
</evidence>
<accession>A0A5J4VAT8</accession>
<dbReference type="AlphaFoldDB" id="A0A5J4VAT8"/>
<proteinExistence type="predicted"/>
<dbReference type="GO" id="GO:0005524">
    <property type="term" value="F:ATP binding"/>
    <property type="evidence" value="ECO:0007669"/>
    <property type="project" value="InterPro"/>
</dbReference>